<gene>
    <name evidence="1" type="ORF">H8S47_14505</name>
</gene>
<name>A0ABR7AR09_9SPHN</name>
<evidence type="ECO:0000313" key="2">
    <source>
        <dbReference type="Proteomes" id="UP000597613"/>
    </source>
</evidence>
<comment type="caution">
    <text evidence="1">The sequence shown here is derived from an EMBL/GenBank/DDBJ whole genome shotgun (WGS) entry which is preliminary data.</text>
</comment>
<organism evidence="1 2">
    <name type="scientific">Sphingomonas albertensis</name>
    <dbReference type="NCBI Taxonomy" id="2762591"/>
    <lineage>
        <taxon>Bacteria</taxon>
        <taxon>Pseudomonadati</taxon>
        <taxon>Pseudomonadota</taxon>
        <taxon>Alphaproteobacteria</taxon>
        <taxon>Sphingomonadales</taxon>
        <taxon>Sphingomonadaceae</taxon>
        <taxon>Sphingomonas</taxon>
    </lineage>
</organism>
<dbReference type="EMBL" id="JACONT010000035">
    <property type="protein sequence ID" value="MBC3942885.1"/>
    <property type="molecule type" value="Genomic_DNA"/>
</dbReference>
<reference evidence="1 2" key="1">
    <citation type="submission" date="2020-08" db="EMBL/GenBank/DDBJ databases">
        <title>Putative novel bacterial strains isolated from necrotic wheat leaf tissues caused by Xanthomonas translucens.</title>
        <authorList>
            <person name="Tambong J.T."/>
        </authorList>
    </citation>
    <scope>NUCLEOTIDE SEQUENCE [LARGE SCALE GENOMIC DNA]</scope>
    <source>
        <strain evidence="2">DOAB 1063</strain>
    </source>
</reference>
<sequence length="134" mass="13998">MSNTSAGCSAARAASPASHRCRCRAAEAVHDSLYRAPPEGGLLVAPLDEFTAVYHRASGITHLLTEPAPQILAILGDGALSLNALLDRLARDYDLTDGDLTDGDLTDGDLTDGTREALAARLAELVESGLVERA</sequence>
<accession>A0ABR7AR09</accession>
<dbReference type="Proteomes" id="UP000597613">
    <property type="component" value="Unassembled WGS sequence"/>
</dbReference>
<dbReference type="InterPro" id="IPR027599">
    <property type="entry name" value="PqqD-rel_X"/>
</dbReference>
<keyword evidence="2" id="KW-1185">Reference proteome</keyword>
<dbReference type="NCBIfam" id="TIGR04353">
    <property type="entry name" value="PqqD_rel_X"/>
    <property type="match status" value="1"/>
</dbReference>
<protein>
    <submittedName>
        <fullName evidence="1">HPr-rel-A system PqqD family peptide chaperone</fullName>
    </submittedName>
</protein>
<proteinExistence type="predicted"/>
<evidence type="ECO:0000313" key="1">
    <source>
        <dbReference type="EMBL" id="MBC3942885.1"/>
    </source>
</evidence>